<feature type="transmembrane region" description="Helical" evidence="8">
    <location>
        <begin position="263"/>
        <end position="285"/>
    </location>
</feature>
<evidence type="ECO:0000313" key="10">
    <source>
        <dbReference type="Proteomes" id="UP001298753"/>
    </source>
</evidence>
<evidence type="ECO:0000256" key="6">
    <source>
        <dbReference type="ARBA" id="ARBA00023136"/>
    </source>
</evidence>
<name>A0AAW4W424_9FIRM</name>
<organism evidence="9 10">
    <name type="scientific">Agathobaculum butyriciproducens</name>
    <dbReference type="NCBI Taxonomy" id="1628085"/>
    <lineage>
        <taxon>Bacteria</taxon>
        <taxon>Bacillati</taxon>
        <taxon>Bacillota</taxon>
        <taxon>Clostridia</taxon>
        <taxon>Eubacteriales</taxon>
        <taxon>Butyricicoccaceae</taxon>
        <taxon>Agathobaculum</taxon>
    </lineage>
</organism>
<dbReference type="InterPro" id="IPR005661">
    <property type="entry name" value="OadB_MmdB"/>
</dbReference>
<accession>A0AAW4W424</accession>
<feature type="transmembrane region" description="Helical" evidence="8">
    <location>
        <begin position="49"/>
        <end position="71"/>
    </location>
</feature>
<feature type="transmembrane region" description="Helical" evidence="8">
    <location>
        <begin position="291"/>
        <end position="311"/>
    </location>
</feature>
<feature type="transmembrane region" description="Helical" evidence="8">
    <location>
        <begin position="169"/>
        <end position="187"/>
    </location>
</feature>
<dbReference type="PANTHER" id="PTHR35806:SF1">
    <property type="entry name" value="OXALOACETATE DECARBOXYLASE BETA CHAIN 2"/>
    <property type="match status" value="1"/>
</dbReference>
<keyword evidence="4" id="KW-1278">Translocase</keyword>
<feature type="transmembrane region" description="Helical" evidence="8">
    <location>
        <begin position="323"/>
        <end position="339"/>
    </location>
</feature>
<feature type="transmembrane region" description="Helical" evidence="8">
    <location>
        <begin position="27"/>
        <end position="42"/>
    </location>
</feature>
<evidence type="ECO:0000256" key="3">
    <source>
        <dbReference type="ARBA" id="ARBA00022692"/>
    </source>
</evidence>
<dbReference type="AlphaFoldDB" id="A0AAW4W424"/>
<evidence type="ECO:0000256" key="2">
    <source>
        <dbReference type="ARBA" id="ARBA00022475"/>
    </source>
</evidence>
<evidence type="ECO:0000256" key="4">
    <source>
        <dbReference type="ARBA" id="ARBA00022967"/>
    </source>
</evidence>
<gene>
    <name evidence="9" type="ORF">LKD22_07230</name>
</gene>
<evidence type="ECO:0000256" key="5">
    <source>
        <dbReference type="ARBA" id="ARBA00022989"/>
    </source>
</evidence>
<feature type="transmembrane region" description="Helical" evidence="8">
    <location>
        <begin position="117"/>
        <end position="137"/>
    </location>
</feature>
<sequence length="383" mass="39996">MQFSFFGALGSILASSGFASFAEDPRSLIMIIIACVLLYMGIGKKFEPLLLVPIAFGMLLANLPLTGLLNAPVDGSSPGMLWVFYQGVQHAIYPSIIFLGIGAMTDFGPLIARPSSLLLGAAAQLGIFSAFLLALVLGFPGKVAAAIAIIGGADGPTSILVASRLAADYLPAIAIAAYSYMALIPLIQPPIMRLLTTKKEREVKMEQLRQVSKTEKIVFPIAVAIIVILLIPDTAPLIGMLMLGNLLRECGVTDRLSDTAQNALCNIVTIFLGLSVGCKAIASTFLTWETIKIIILGLIAFTFSTVGGLLFGKVMYKLTGGKVNPLIGSAGVSAVPMAARVSQVEGQKANPANFLLMHAMGPNVAGVIGSAVAAGFVLKVFGA</sequence>
<protein>
    <submittedName>
        <fullName evidence="9">Sodium ion-translocating decarboxylase subunit beta</fullName>
    </submittedName>
</protein>
<keyword evidence="5 8" id="KW-1133">Transmembrane helix</keyword>
<comment type="subcellular location">
    <subcellularLocation>
        <location evidence="1">Cell membrane</location>
        <topology evidence="1">Multi-pass membrane protein</topology>
    </subcellularLocation>
</comment>
<dbReference type="GO" id="GO:0016829">
    <property type="term" value="F:lyase activity"/>
    <property type="evidence" value="ECO:0007669"/>
    <property type="project" value="InterPro"/>
</dbReference>
<feature type="transmembrane region" description="Helical" evidence="8">
    <location>
        <begin position="91"/>
        <end position="110"/>
    </location>
</feature>
<evidence type="ECO:0000256" key="8">
    <source>
        <dbReference type="SAM" id="Phobius"/>
    </source>
</evidence>
<comment type="caution">
    <text evidence="9">The sequence shown here is derived from an EMBL/GenBank/DDBJ whole genome shotgun (WGS) entry which is preliminary data.</text>
</comment>
<reference evidence="9 10" key="1">
    <citation type="submission" date="2021-10" db="EMBL/GenBank/DDBJ databases">
        <title>Anaerobic single-cell dispensing facilitates the cultivation of human gut bacteria.</title>
        <authorList>
            <person name="Afrizal A."/>
        </authorList>
    </citation>
    <scope>NUCLEOTIDE SEQUENCE [LARGE SCALE GENOMIC DNA]</scope>
    <source>
        <strain evidence="9 10">CLA-AA-H270</strain>
    </source>
</reference>
<evidence type="ECO:0000256" key="7">
    <source>
        <dbReference type="PIRNR" id="PIRNR015658"/>
    </source>
</evidence>
<dbReference type="GO" id="GO:0006814">
    <property type="term" value="P:sodium ion transport"/>
    <property type="evidence" value="ECO:0007669"/>
    <property type="project" value="UniProtKB-UniRule"/>
</dbReference>
<feature type="transmembrane region" description="Helical" evidence="8">
    <location>
        <begin position="143"/>
        <end position="162"/>
    </location>
</feature>
<keyword evidence="7" id="KW-0813">Transport</keyword>
<feature type="transmembrane region" description="Helical" evidence="8">
    <location>
        <begin position="217"/>
        <end position="243"/>
    </location>
</feature>
<keyword evidence="7" id="KW-0915">Sodium</keyword>
<feature type="transmembrane region" description="Helical" evidence="8">
    <location>
        <begin position="359"/>
        <end position="381"/>
    </location>
</feature>
<keyword evidence="3 8" id="KW-0812">Transmembrane</keyword>
<keyword evidence="10" id="KW-1185">Reference proteome</keyword>
<keyword evidence="7" id="KW-0406">Ion transport</keyword>
<dbReference type="PANTHER" id="PTHR35806">
    <property type="entry name" value="OXALOACETATE DECARBOXYLASE BETA CHAIN 2"/>
    <property type="match status" value="1"/>
</dbReference>
<dbReference type="GeneID" id="98659104"/>
<dbReference type="RefSeq" id="WP_110437381.1">
    <property type="nucleotide sequence ID" value="NZ_DBEZNG010000018.1"/>
</dbReference>
<keyword evidence="6 7" id="KW-0472">Membrane</keyword>
<keyword evidence="2 7" id="KW-1003">Cell membrane</keyword>
<dbReference type="EMBL" id="JAJEPX010000018">
    <property type="protein sequence ID" value="MCC2176918.1"/>
    <property type="molecule type" value="Genomic_DNA"/>
</dbReference>
<dbReference type="PIRSF" id="PIRSF015658">
    <property type="entry name" value="MmdB_OadB"/>
    <property type="match status" value="1"/>
</dbReference>
<proteinExistence type="predicted"/>
<evidence type="ECO:0000256" key="1">
    <source>
        <dbReference type="ARBA" id="ARBA00004651"/>
    </source>
</evidence>
<dbReference type="Proteomes" id="UP001298753">
    <property type="component" value="Unassembled WGS sequence"/>
</dbReference>
<dbReference type="NCBIfam" id="TIGR01109">
    <property type="entry name" value="Na_pump_decarbB"/>
    <property type="match status" value="1"/>
</dbReference>
<keyword evidence="7" id="KW-0739">Sodium transport</keyword>
<dbReference type="Pfam" id="PF03977">
    <property type="entry name" value="OAD_beta"/>
    <property type="match status" value="1"/>
</dbReference>
<evidence type="ECO:0000313" key="9">
    <source>
        <dbReference type="EMBL" id="MCC2176918.1"/>
    </source>
</evidence>
<dbReference type="GO" id="GO:0005886">
    <property type="term" value="C:plasma membrane"/>
    <property type="evidence" value="ECO:0007669"/>
    <property type="project" value="UniProtKB-SubCell"/>
</dbReference>